<dbReference type="AlphaFoldDB" id="A0A5A7PCT5"/>
<reference evidence="2" key="1">
    <citation type="journal article" date="2019" name="Curr. Biol.">
        <title>Genome Sequence of Striga asiatica Provides Insight into the Evolution of Plant Parasitism.</title>
        <authorList>
            <person name="Yoshida S."/>
            <person name="Kim S."/>
            <person name="Wafula E.K."/>
            <person name="Tanskanen J."/>
            <person name="Kim Y.M."/>
            <person name="Honaas L."/>
            <person name="Yang Z."/>
            <person name="Spallek T."/>
            <person name="Conn C.E."/>
            <person name="Ichihashi Y."/>
            <person name="Cheong K."/>
            <person name="Cui S."/>
            <person name="Der J.P."/>
            <person name="Gundlach H."/>
            <person name="Jiao Y."/>
            <person name="Hori C."/>
            <person name="Ishida J.K."/>
            <person name="Kasahara H."/>
            <person name="Kiba T."/>
            <person name="Kim M.S."/>
            <person name="Koo N."/>
            <person name="Laohavisit A."/>
            <person name="Lee Y.H."/>
            <person name="Lumba S."/>
            <person name="McCourt P."/>
            <person name="Mortimer J.C."/>
            <person name="Mutuku J.M."/>
            <person name="Nomura T."/>
            <person name="Sasaki-Sekimoto Y."/>
            <person name="Seto Y."/>
            <person name="Wang Y."/>
            <person name="Wakatake T."/>
            <person name="Sakakibara H."/>
            <person name="Demura T."/>
            <person name="Yamaguchi S."/>
            <person name="Yoneyama K."/>
            <person name="Manabe R.I."/>
            <person name="Nelson D.C."/>
            <person name="Schulman A.H."/>
            <person name="Timko M.P."/>
            <person name="dePamphilis C.W."/>
            <person name="Choi D."/>
            <person name="Shirasu K."/>
        </authorList>
    </citation>
    <scope>NUCLEOTIDE SEQUENCE [LARGE SCALE GENOMIC DNA]</scope>
    <source>
        <strain evidence="2">cv. UVA1</strain>
    </source>
</reference>
<sequence length="294" mass="31573">MQASFKENMGTSGRLVPLASTVKTNVVAPKGKRLARELVDFRVGRHLALGPTVVLVWAKVRHGQDRAKSLPPSRATLVFATPIPLYCPVAQRAKSTMFRAAMAQIFVPDEKKPVAAGEPISLSTWYFRVSTKRLQSVARPPEIRIQWSIPSPSNKWCGPRGPNCGFGPFRMYAPSRARGRAPSATLQAVGGSSATGAKFPARTSFGSSGGGSTGGSRCLWMSSSKESKSRASGGGRLVFSRAEILRSIFAGRGFWARFSRAAVLGSIFAGRGFDVSAALQVTKVVRAVRGFGWR</sequence>
<comment type="caution">
    <text evidence="1">The sequence shown here is derived from an EMBL/GenBank/DDBJ whole genome shotgun (WGS) entry which is preliminary data.</text>
</comment>
<accession>A0A5A7PCT5</accession>
<proteinExistence type="predicted"/>
<evidence type="ECO:0000313" key="2">
    <source>
        <dbReference type="Proteomes" id="UP000325081"/>
    </source>
</evidence>
<gene>
    <name evidence="1" type="ORF">STAS_06260</name>
</gene>
<evidence type="ECO:0000313" key="1">
    <source>
        <dbReference type="EMBL" id="GER30316.1"/>
    </source>
</evidence>
<organism evidence="1 2">
    <name type="scientific">Striga asiatica</name>
    <name type="common">Asiatic witchweed</name>
    <name type="synonym">Buchnera asiatica</name>
    <dbReference type="NCBI Taxonomy" id="4170"/>
    <lineage>
        <taxon>Eukaryota</taxon>
        <taxon>Viridiplantae</taxon>
        <taxon>Streptophyta</taxon>
        <taxon>Embryophyta</taxon>
        <taxon>Tracheophyta</taxon>
        <taxon>Spermatophyta</taxon>
        <taxon>Magnoliopsida</taxon>
        <taxon>eudicotyledons</taxon>
        <taxon>Gunneridae</taxon>
        <taxon>Pentapetalae</taxon>
        <taxon>asterids</taxon>
        <taxon>lamiids</taxon>
        <taxon>Lamiales</taxon>
        <taxon>Orobanchaceae</taxon>
        <taxon>Buchnereae</taxon>
        <taxon>Striga</taxon>
    </lineage>
</organism>
<name>A0A5A7PCT5_STRAF</name>
<dbReference type="Proteomes" id="UP000325081">
    <property type="component" value="Unassembled WGS sequence"/>
</dbReference>
<dbReference type="EMBL" id="BKCP01004339">
    <property type="protein sequence ID" value="GER30316.1"/>
    <property type="molecule type" value="Genomic_DNA"/>
</dbReference>
<protein>
    <submittedName>
        <fullName evidence="1">ARM repeat superfamily protein</fullName>
    </submittedName>
</protein>
<keyword evidence="2" id="KW-1185">Reference proteome</keyword>